<dbReference type="EMBL" id="QFRI01000004">
    <property type="protein sequence ID" value="PWH81807.1"/>
    <property type="molecule type" value="Genomic_DNA"/>
</dbReference>
<keyword evidence="2" id="KW-0808">Transferase</keyword>
<dbReference type="Proteomes" id="UP000245375">
    <property type="component" value="Unassembled WGS sequence"/>
</dbReference>
<dbReference type="SUPFAM" id="SSF53448">
    <property type="entry name" value="Nucleotide-diphospho-sugar transferases"/>
    <property type="match status" value="1"/>
</dbReference>
<name>A0A2U2X203_9FLAO</name>
<evidence type="ECO:0000313" key="3">
    <source>
        <dbReference type="Proteomes" id="UP000245375"/>
    </source>
</evidence>
<protein>
    <submittedName>
        <fullName evidence="2">Glycosyl transferase family 2</fullName>
    </submittedName>
</protein>
<reference evidence="3" key="3">
    <citation type="submission" date="2018-05" db="EMBL/GenBank/DDBJ databases">
        <authorList>
            <person name="Lu D."/>
        </authorList>
    </citation>
    <scope>NUCLEOTIDE SEQUENCE [LARGE SCALE GENOMIC DNA]</scope>
    <source>
        <strain evidence="3">ZY111</strain>
    </source>
</reference>
<dbReference type="AlphaFoldDB" id="A0A2U2X203"/>
<evidence type="ECO:0000313" key="2">
    <source>
        <dbReference type="EMBL" id="PWH81807.1"/>
    </source>
</evidence>
<dbReference type="InterPro" id="IPR001173">
    <property type="entry name" value="Glyco_trans_2-like"/>
</dbReference>
<organism evidence="2 3">
    <name type="scientific">Algibacter marinivivus</name>
    <dbReference type="NCBI Taxonomy" id="2100723"/>
    <lineage>
        <taxon>Bacteria</taxon>
        <taxon>Pseudomonadati</taxon>
        <taxon>Bacteroidota</taxon>
        <taxon>Flavobacteriia</taxon>
        <taxon>Flavobacteriales</taxon>
        <taxon>Flavobacteriaceae</taxon>
        <taxon>Algibacter</taxon>
    </lineage>
</organism>
<accession>A0A2U2X203</accession>
<dbReference type="RefSeq" id="WP_109353728.1">
    <property type="nucleotide sequence ID" value="NZ_QFRI01000004.1"/>
</dbReference>
<dbReference type="OrthoDB" id="9778406at2"/>
<dbReference type="Pfam" id="PF00535">
    <property type="entry name" value="Glycos_transf_2"/>
    <property type="match status" value="1"/>
</dbReference>
<sequence>MSKTLSNNSITFEVLISTMDRTSLSFVEKMFPNNKLENLNLLIINQTKKGNECISKFDNIKVINSYEMGLSKSRNLALENATGDICFIADDDVEYVEGFQDIVKEAYQRISNASVILFKIGTFTGENYKLYPKKSKQLITRNNVKPASSIEMTFKRAHIVDHGIAFNTLFGLGGYFTSGEEYLFLKDVLKQNLNVYFENKTIVKHSLERSTSDVSSNNYIKTISALNYFDFKNFSYLLLVKYILYLLKHKLIGYKDVIAKFRIGVNAINECRKLIKTI</sequence>
<dbReference type="InterPro" id="IPR029044">
    <property type="entry name" value="Nucleotide-diphossugar_trans"/>
</dbReference>
<evidence type="ECO:0000259" key="1">
    <source>
        <dbReference type="Pfam" id="PF00535"/>
    </source>
</evidence>
<gene>
    <name evidence="2" type="ORF">DIS18_14110</name>
</gene>
<reference evidence="2 3" key="1">
    <citation type="submission" date="2018-05" db="EMBL/GenBank/DDBJ databases">
        <title>Algibacter marinivivus sp. nov., isolated from sample around a algae.</title>
        <authorList>
            <person name="Zhong X."/>
        </authorList>
    </citation>
    <scope>NUCLEOTIDE SEQUENCE [LARGE SCALE GENOMIC DNA]</scope>
    <source>
        <strain evidence="2 3">ZY111</strain>
    </source>
</reference>
<comment type="caution">
    <text evidence="2">The sequence shown here is derived from an EMBL/GenBank/DDBJ whole genome shotgun (WGS) entry which is preliminary data.</text>
</comment>
<keyword evidence="3" id="KW-1185">Reference proteome</keyword>
<dbReference type="GO" id="GO:0016740">
    <property type="term" value="F:transferase activity"/>
    <property type="evidence" value="ECO:0007669"/>
    <property type="project" value="UniProtKB-KW"/>
</dbReference>
<feature type="domain" description="Glycosyltransferase 2-like" evidence="1">
    <location>
        <begin position="54"/>
        <end position="132"/>
    </location>
</feature>
<dbReference type="Gene3D" id="3.90.550.10">
    <property type="entry name" value="Spore Coat Polysaccharide Biosynthesis Protein SpsA, Chain A"/>
    <property type="match status" value="1"/>
</dbReference>
<reference evidence="3" key="2">
    <citation type="submission" date="2018-05" db="EMBL/GenBank/DDBJ databases">
        <title>Algibacter marinivivus sp. nov., isolated from sample around a algae.</title>
        <authorList>
            <person name="Lu D."/>
        </authorList>
    </citation>
    <scope>NUCLEOTIDE SEQUENCE [LARGE SCALE GENOMIC DNA]</scope>
    <source>
        <strain evidence="3">ZY111</strain>
    </source>
</reference>
<proteinExistence type="predicted"/>
<dbReference type="CDD" id="cd00761">
    <property type="entry name" value="Glyco_tranf_GTA_type"/>
    <property type="match status" value="1"/>
</dbReference>